<organism evidence="3">
    <name type="scientific">Dissoconium aciculare CBS 342.82</name>
    <dbReference type="NCBI Taxonomy" id="1314786"/>
    <lineage>
        <taxon>Eukaryota</taxon>
        <taxon>Fungi</taxon>
        <taxon>Dikarya</taxon>
        <taxon>Ascomycota</taxon>
        <taxon>Pezizomycotina</taxon>
        <taxon>Dothideomycetes</taxon>
        <taxon>Dothideomycetidae</taxon>
        <taxon>Mycosphaerellales</taxon>
        <taxon>Dissoconiaceae</taxon>
        <taxon>Dissoconium</taxon>
    </lineage>
</organism>
<feature type="compositionally biased region" description="Polar residues" evidence="1">
    <location>
        <begin position="198"/>
        <end position="223"/>
    </location>
</feature>
<feature type="region of interest" description="Disordered" evidence="1">
    <location>
        <begin position="1"/>
        <end position="23"/>
    </location>
</feature>
<feature type="region of interest" description="Disordered" evidence="1">
    <location>
        <begin position="57"/>
        <end position="77"/>
    </location>
</feature>
<name>A0A6J3MJZ7_9PEZI</name>
<feature type="compositionally biased region" description="Polar residues" evidence="1">
    <location>
        <begin position="171"/>
        <end position="180"/>
    </location>
</feature>
<reference evidence="3" key="3">
    <citation type="submission" date="2025-08" db="UniProtKB">
        <authorList>
            <consortium name="RefSeq"/>
        </authorList>
    </citation>
    <scope>IDENTIFICATION</scope>
    <source>
        <strain evidence="3">CBS 342.82</strain>
    </source>
</reference>
<keyword evidence="2" id="KW-1185">Reference proteome</keyword>
<dbReference type="OrthoDB" id="5420940at2759"/>
<evidence type="ECO:0000256" key="1">
    <source>
        <dbReference type="SAM" id="MobiDB-lite"/>
    </source>
</evidence>
<evidence type="ECO:0000313" key="2">
    <source>
        <dbReference type="Proteomes" id="UP000504637"/>
    </source>
</evidence>
<protein>
    <submittedName>
        <fullName evidence="3">Uncharacterized protein</fullName>
    </submittedName>
</protein>
<dbReference type="GeneID" id="54365004"/>
<dbReference type="RefSeq" id="XP_033464308.1">
    <property type="nucleotide sequence ID" value="XM_033607204.1"/>
</dbReference>
<proteinExistence type="predicted"/>
<dbReference type="AlphaFoldDB" id="A0A6J3MJZ7"/>
<gene>
    <name evidence="3" type="ORF">K489DRAFT_405992</name>
</gene>
<feature type="region of interest" description="Disordered" evidence="1">
    <location>
        <begin position="171"/>
        <end position="242"/>
    </location>
</feature>
<reference evidence="3" key="1">
    <citation type="submission" date="2020-01" db="EMBL/GenBank/DDBJ databases">
        <authorList>
            <consortium name="DOE Joint Genome Institute"/>
            <person name="Haridas S."/>
            <person name="Albert R."/>
            <person name="Binder M."/>
            <person name="Bloem J."/>
            <person name="Labutti K."/>
            <person name="Salamov A."/>
            <person name="Andreopoulos B."/>
            <person name="Baker S.E."/>
            <person name="Barry K."/>
            <person name="Bills G."/>
            <person name="Bluhm B.H."/>
            <person name="Cannon C."/>
            <person name="Castanera R."/>
            <person name="Culley D.E."/>
            <person name="Daum C."/>
            <person name="Ezra D."/>
            <person name="Gonzalez J.B."/>
            <person name="Henrissat B."/>
            <person name="Kuo A."/>
            <person name="Liang C."/>
            <person name="Lipzen A."/>
            <person name="Lutzoni F."/>
            <person name="Magnuson J."/>
            <person name="Mondo S."/>
            <person name="Nolan M."/>
            <person name="Ohm R."/>
            <person name="Pangilinan J."/>
            <person name="Park H.-J."/>
            <person name="Ramirez L."/>
            <person name="Alfaro M."/>
            <person name="Sun H."/>
            <person name="Tritt A."/>
            <person name="Yoshinaga Y."/>
            <person name="Zwiers L.-H."/>
            <person name="Turgeon B.G."/>
            <person name="Goodwin S.B."/>
            <person name="Spatafora J.W."/>
            <person name="Crous P.W."/>
            <person name="Grigoriev I.V."/>
        </authorList>
    </citation>
    <scope>NUCLEOTIDE SEQUENCE</scope>
    <source>
        <strain evidence="3">CBS 342.82</strain>
    </source>
</reference>
<dbReference type="Proteomes" id="UP000504637">
    <property type="component" value="Unplaced"/>
</dbReference>
<reference evidence="3" key="2">
    <citation type="submission" date="2020-04" db="EMBL/GenBank/DDBJ databases">
        <authorList>
            <consortium name="NCBI Genome Project"/>
        </authorList>
    </citation>
    <scope>NUCLEOTIDE SEQUENCE</scope>
    <source>
        <strain evidence="3">CBS 342.82</strain>
    </source>
</reference>
<accession>A0A6J3MJZ7</accession>
<feature type="compositionally biased region" description="Basic and acidic residues" evidence="1">
    <location>
        <begin position="183"/>
        <end position="195"/>
    </location>
</feature>
<sequence>MSIEHLQRHVYWSPTKQTSHPNNREDRLNAIIANIDRQQSIVRAAIIEDARSYQKTYLRSSSDADPESSENAMDIDSSQFDDEADRKAEELLYQNLNAPYIEGSGDPSMLPFAPDGTFFAPPPGVIQAKSPQEFQIAKETLEYVYLYEKTSCKAQFGRDYYVQALRRTQPYGTRSTSTGPSGIERRTSLPSDRRPSIGSASLTSPQARRSSTTLFDGTATKSPSGDPRRVRASPADPRIRPK</sequence>
<evidence type="ECO:0000313" key="3">
    <source>
        <dbReference type="RefSeq" id="XP_033464308.1"/>
    </source>
</evidence>